<evidence type="ECO:0008006" key="3">
    <source>
        <dbReference type="Google" id="ProtNLM"/>
    </source>
</evidence>
<dbReference type="Proteomes" id="UP000193467">
    <property type="component" value="Unassembled WGS sequence"/>
</dbReference>
<evidence type="ECO:0000313" key="1">
    <source>
        <dbReference type="EMBL" id="ORY86675.1"/>
    </source>
</evidence>
<keyword evidence="2" id="KW-1185">Reference proteome</keyword>
<gene>
    <name evidence="1" type="ORF">BCR35DRAFT_302392</name>
</gene>
<name>A0A1Y2FVF8_9BASI</name>
<proteinExistence type="predicted"/>
<evidence type="ECO:0000313" key="2">
    <source>
        <dbReference type="Proteomes" id="UP000193467"/>
    </source>
</evidence>
<accession>A0A1Y2FVF8</accession>
<reference evidence="1 2" key="1">
    <citation type="submission" date="2016-07" db="EMBL/GenBank/DDBJ databases">
        <title>Pervasive Adenine N6-methylation of Active Genes in Fungi.</title>
        <authorList>
            <consortium name="DOE Joint Genome Institute"/>
            <person name="Mondo S.J."/>
            <person name="Dannebaum R.O."/>
            <person name="Kuo R.C."/>
            <person name="Labutti K."/>
            <person name="Haridas S."/>
            <person name="Kuo A."/>
            <person name="Salamov A."/>
            <person name="Ahrendt S.R."/>
            <person name="Lipzen A."/>
            <person name="Sullivan W."/>
            <person name="Andreopoulos W.B."/>
            <person name="Clum A."/>
            <person name="Lindquist E."/>
            <person name="Daum C."/>
            <person name="Ramamoorthy G.K."/>
            <person name="Gryganskyi A."/>
            <person name="Culley D."/>
            <person name="Magnuson J.K."/>
            <person name="James T.Y."/>
            <person name="O'Malley M.A."/>
            <person name="Stajich J.E."/>
            <person name="Spatafora J.W."/>
            <person name="Visel A."/>
            <person name="Grigoriev I.V."/>
        </authorList>
    </citation>
    <scope>NUCLEOTIDE SEQUENCE [LARGE SCALE GENOMIC DNA]</scope>
    <source>
        <strain evidence="1 2">62-1032</strain>
    </source>
</reference>
<protein>
    <recommendedName>
        <fullName evidence="3">F-box domain-containing protein</fullName>
    </recommendedName>
</protein>
<organism evidence="1 2">
    <name type="scientific">Leucosporidium creatinivorum</name>
    <dbReference type="NCBI Taxonomy" id="106004"/>
    <lineage>
        <taxon>Eukaryota</taxon>
        <taxon>Fungi</taxon>
        <taxon>Dikarya</taxon>
        <taxon>Basidiomycota</taxon>
        <taxon>Pucciniomycotina</taxon>
        <taxon>Microbotryomycetes</taxon>
        <taxon>Leucosporidiales</taxon>
        <taxon>Leucosporidium</taxon>
    </lineage>
</organism>
<comment type="caution">
    <text evidence="1">The sequence shown here is derived from an EMBL/GenBank/DDBJ whole genome shotgun (WGS) entry which is preliminary data.</text>
</comment>
<dbReference type="InParanoid" id="A0A1Y2FVF8"/>
<dbReference type="OrthoDB" id="10336127at2759"/>
<dbReference type="EMBL" id="MCGR01000014">
    <property type="protein sequence ID" value="ORY86675.1"/>
    <property type="molecule type" value="Genomic_DNA"/>
</dbReference>
<sequence>MSAVVSALPPELISAVLVHLIPGNDSEHFPHPSWDYTPLYNCCLLDRTWSECAQPLLHRKVYLAGDERLKQLKATWEVKPDLLKIHMREMGLVMEKQKDHASDIFVVMPVLPKVKRLTLGGWVELRNFGWGCAPAVRSLSLLASSTIIYADPILWKHITSLTLGERCPITTGITWPAPLPALPLPRFSKRLISLSITSPLPLYESPHYLAAFPDNFLANLKNLALEFAPRWAPSGPQANQLGMWRSSLLPRCTSLRTLRLSLITMTPWLSLLLRSCPPSVVELHIVLHPDEEQMKADLGISFSRLVLNDVGRLEKLKRFRVSDKHGAVIGKGVVSEGLNAELASRGCEVVEGGFGRRW</sequence>
<dbReference type="AlphaFoldDB" id="A0A1Y2FVF8"/>